<comment type="caution">
    <text evidence="1">The sequence shown here is derived from an EMBL/GenBank/DDBJ whole genome shotgun (WGS) entry which is preliminary data.</text>
</comment>
<name>A0ACC1HNP1_9FUNG</name>
<feature type="non-terminal residue" evidence="1">
    <location>
        <position position="1"/>
    </location>
</feature>
<organism evidence="1 2">
    <name type="scientific">Spiromyces aspiralis</name>
    <dbReference type="NCBI Taxonomy" id="68401"/>
    <lineage>
        <taxon>Eukaryota</taxon>
        <taxon>Fungi</taxon>
        <taxon>Fungi incertae sedis</taxon>
        <taxon>Zoopagomycota</taxon>
        <taxon>Kickxellomycotina</taxon>
        <taxon>Kickxellomycetes</taxon>
        <taxon>Kickxellales</taxon>
        <taxon>Kickxellaceae</taxon>
        <taxon>Spiromyces</taxon>
    </lineage>
</organism>
<dbReference type="Proteomes" id="UP001145114">
    <property type="component" value="Unassembled WGS sequence"/>
</dbReference>
<sequence length="281" mass="31704">WVFDRAHKLFTHDAAADPDLHSALNQDKIIIFIHLLGLDTNGHTFKPYSAQYYNNIYYVDQGIKRIVDRIEDFYGHDASTAYIFTADHGMGDLGAHGDGHPDNTRTPLIAWGAGIAPARKVPPGLVAPGHDSFSRDWDHTTIERRDVNQADIAPLMAALIGVPFPLNSVGTLPLDYLDASPEFKAKAAFANAKQILAQYLLKHDQKRRSELHFVPYAPLHLSLRPVDVRLAEIDLAIRHRDYELAEHRCSELIQLCLEGLRYFQRYDWLLLRSIVSAGYIG</sequence>
<keyword evidence="2" id="KW-1185">Reference proteome</keyword>
<evidence type="ECO:0000313" key="2">
    <source>
        <dbReference type="Proteomes" id="UP001145114"/>
    </source>
</evidence>
<gene>
    <name evidence="1" type="primary">MCD4_3</name>
    <name evidence="1" type="ORF">EV182_007136</name>
</gene>
<feature type="non-terminal residue" evidence="1">
    <location>
        <position position="281"/>
    </location>
</feature>
<reference evidence="1" key="1">
    <citation type="submission" date="2022-06" db="EMBL/GenBank/DDBJ databases">
        <title>Phylogenomic reconstructions and comparative analyses of Kickxellomycotina fungi.</title>
        <authorList>
            <person name="Reynolds N.K."/>
            <person name="Stajich J.E."/>
            <person name="Barry K."/>
            <person name="Grigoriev I.V."/>
            <person name="Crous P."/>
            <person name="Smith M.E."/>
        </authorList>
    </citation>
    <scope>NUCLEOTIDE SEQUENCE</scope>
    <source>
        <strain evidence="1">RSA 2271</strain>
    </source>
</reference>
<proteinExistence type="predicted"/>
<accession>A0ACC1HNP1</accession>
<dbReference type="EMBL" id="JAMZIH010003209">
    <property type="protein sequence ID" value="KAJ1676976.1"/>
    <property type="molecule type" value="Genomic_DNA"/>
</dbReference>
<evidence type="ECO:0000313" key="1">
    <source>
        <dbReference type="EMBL" id="KAJ1676976.1"/>
    </source>
</evidence>
<protein>
    <submittedName>
        <fullName evidence="1">Glycosyl phosphatidyl inositol anchor synthesis</fullName>
    </submittedName>
</protein>